<dbReference type="PANTHER" id="PTHR43736">
    <property type="entry name" value="ADP-RIBOSE PYROPHOSPHATASE"/>
    <property type="match status" value="1"/>
</dbReference>
<dbReference type="InterPro" id="IPR015797">
    <property type="entry name" value="NUDIX_hydrolase-like_dom_sf"/>
</dbReference>
<dbReference type="AlphaFoldDB" id="A0A6C0EPU4"/>
<dbReference type="InterPro" id="IPR000086">
    <property type="entry name" value="NUDIX_hydrolase_dom"/>
</dbReference>
<dbReference type="PANTHER" id="PTHR43736:SF1">
    <property type="entry name" value="DIHYDRONEOPTERIN TRIPHOSPHATE DIPHOSPHATASE"/>
    <property type="match status" value="1"/>
</dbReference>
<dbReference type="Gene3D" id="3.90.79.10">
    <property type="entry name" value="Nucleoside Triphosphate Pyrophosphohydrolase"/>
    <property type="match status" value="1"/>
</dbReference>
<name>A0A6C0EPU4_9ZZZZ</name>
<reference evidence="2" key="1">
    <citation type="journal article" date="2020" name="Nature">
        <title>Giant virus diversity and host interactions through global metagenomics.</title>
        <authorList>
            <person name="Schulz F."/>
            <person name="Roux S."/>
            <person name="Paez-Espino D."/>
            <person name="Jungbluth S."/>
            <person name="Walsh D.A."/>
            <person name="Denef V.J."/>
            <person name="McMahon K.D."/>
            <person name="Konstantinidis K.T."/>
            <person name="Eloe-Fadrosh E.A."/>
            <person name="Kyrpides N.C."/>
            <person name="Woyke T."/>
        </authorList>
    </citation>
    <scope>NUCLEOTIDE SEQUENCE</scope>
    <source>
        <strain evidence="2">GVMAG-M-3300005589-24</strain>
    </source>
</reference>
<dbReference type="PROSITE" id="PS51462">
    <property type="entry name" value="NUDIX"/>
    <property type="match status" value="1"/>
</dbReference>
<dbReference type="Pfam" id="PF00293">
    <property type="entry name" value="NUDIX"/>
    <property type="match status" value="1"/>
</dbReference>
<feature type="domain" description="Nudix hydrolase" evidence="1">
    <location>
        <begin position="30"/>
        <end position="156"/>
    </location>
</feature>
<dbReference type="SUPFAM" id="SSF55811">
    <property type="entry name" value="Nudix"/>
    <property type="match status" value="1"/>
</dbReference>
<protein>
    <recommendedName>
        <fullName evidence="1">Nudix hydrolase domain-containing protein</fullName>
    </recommendedName>
</protein>
<dbReference type="EMBL" id="MN738876">
    <property type="protein sequence ID" value="QHT29335.1"/>
    <property type="molecule type" value="Genomic_DNA"/>
</dbReference>
<accession>A0A6C0EPU4</accession>
<evidence type="ECO:0000259" key="1">
    <source>
        <dbReference type="PROSITE" id="PS51462"/>
    </source>
</evidence>
<proteinExistence type="predicted"/>
<organism evidence="2">
    <name type="scientific">viral metagenome</name>
    <dbReference type="NCBI Taxonomy" id="1070528"/>
    <lineage>
        <taxon>unclassified sequences</taxon>
        <taxon>metagenomes</taxon>
        <taxon>organismal metagenomes</taxon>
    </lineage>
</organism>
<sequence length="183" mass="21493">MIRVYPCEKGCCSIKVRICKPQGFKRRRRGNCRKAGVFIYDPEEERILLVQSRGQLWGPPKGTLEVERDETSVECAIREVKEETGLDVKVEDFTRATKIKNRAMYYYVERKTCDVEVQEHENEEANDANGITWIKLDCLQDCILAGKIVLNQHCKAVFKRFMNRVYRSSDFVKVEHRRRRAKT</sequence>
<evidence type="ECO:0000313" key="2">
    <source>
        <dbReference type="EMBL" id="QHT29335.1"/>
    </source>
</evidence>